<gene>
    <name evidence="4" type="ORF">AG1IA_00185</name>
</gene>
<evidence type="ECO:0000256" key="2">
    <source>
        <dbReference type="SAM" id="MobiDB-lite"/>
    </source>
</evidence>
<evidence type="ECO:0000313" key="4">
    <source>
        <dbReference type="EMBL" id="ELU45777.1"/>
    </source>
</evidence>
<feature type="coiled-coil region" evidence="1">
    <location>
        <begin position="73"/>
        <end position="100"/>
    </location>
</feature>
<feature type="region of interest" description="Disordered" evidence="2">
    <location>
        <begin position="539"/>
        <end position="663"/>
    </location>
</feature>
<proteinExistence type="predicted"/>
<keyword evidence="5" id="KW-1185">Reference proteome</keyword>
<feature type="domain" description="BAG" evidence="3">
    <location>
        <begin position="390"/>
        <end position="433"/>
    </location>
</feature>
<dbReference type="InterPro" id="IPR036533">
    <property type="entry name" value="BAG_dom_sf"/>
</dbReference>
<dbReference type="STRING" id="983506.L8X9P4"/>
<name>L8X9P4_THACA</name>
<reference evidence="4 5" key="1">
    <citation type="journal article" date="2013" name="Nat. Commun.">
        <title>The evolution and pathogenic mechanisms of the rice sheath blight pathogen.</title>
        <authorList>
            <person name="Zheng A."/>
            <person name="Lin R."/>
            <person name="Xu L."/>
            <person name="Qin P."/>
            <person name="Tang C."/>
            <person name="Ai P."/>
            <person name="Zhang D."/>
            <person name="Liu Y."/>
            <person name="Sun Z."/>
            <person name="Feng H."/>
            <person name="Wang Y."/>
            <person name="Chen Y."/>
            <person name="Liang X."/>
            <person name="Fu R."/>
            <person name="Li Q."/>
            <person name="Zhang J."/>
            <person name="Yu X."/>
            <person name="Xie Z."/>
            <person name="Ding L."/>
            <person name="Guan P."/>
            <person name="Tang J."/>
            <person name="Liang Y."/>
            <person name="Wang S."/>
            <person name="Deng Q."/>
            <person name="Li S."/>
            <person name="Zhu J."/>
            <person name="Wang L."/>
            <person name="Liu H."/>
            <person name="Li P."/>
        </authorList>
    </citation>
    <scope>NUCLEOTIDE SEQUENCE [LARGE SCALE GENOMIC DNA]</scope>
    <source>
        <strain evidence="5">AG-1 IA</strain>
    </source>
</reference>
<dbReference type="EMBL" id="AFRT01000036">
    <property type="protein sequence ID" value="ELU45777.1"/>
    <property type="molecule type" value="Genomic_DNA"/>
</dbReference>
<dbReference type="InterPro" id="IPR003103">
    <property type="entry name" value="BAG_domain"/>
</dbReference>
<dbReference type="Pfam" id="PF02179">
    <property type="entry name" value="BAG"/>
    <property type="match status" value="1"/>
</dbReference>
<dbReference type="GO" id="GO:0051087">
    <property type="term" value="F:protein-folding chaperone binding"/>
    <property type="evidence" value="ECO:0007669"/>
    <property type="project" value="InterPro"/>
</dbReference>
<evidence type="ECO:0000259" key="3">
    <source>
        <dbReference type="Pfam" id="PF02179"/>
    </source>
</evidence>
<dbReference type="HOGENOM" id="CLU_369257_0_0_1"/>
<comment type="caution">
    <text evidence="4">The sequence shown here is derived from an EMBL/GenBank/DDBJ whole genome shotgun (WGS) entry which is preliminary data.</text>
</comment>
<feature type="compositionally biased region" description="Low complexity" evidence="2">
    <location>
        <begin position="322"/>
        <end position="335"/>
    </location>
</feature>
<feature type="region of interest" description="Disordered" evidence="2">
    <location>
        <begin position="1"/>
        <end position="27"/>
    </location>
</feature>
<feature type="compositionally biased region" description="Acidic residues" evidence="2">
    <location>
        <begin position="591"/>
        <end position="601"/>
    </location>
</feature>
<dbReference type="OrthoDB" id="333905at2759"/>
<feature type="region of interest" description="Disordered" evidence="2">
    <location>
        <begin position="675"/>
        <end position="706"/>
    </location>
</feature>
<evidence type="ECO:0000313" key="5">
    <source>
        <dbReference type="Proteomes" id="UP000011668"/>
    </source>
</evidence>
<feature type="coiled-coil region" evidence="1">
    <location>
        <begin position="190"/>
        <end position="229"/>
    </location>
</feature>
<dbReference type="Gene3D" id="1.20.58.120">
    <property type="entry name" value="BAG domain"/>
    <property type="match status" value="1"/>
</dbReference>
<dbReference type="Proteomes" id="UP000011668">
    <property type="component" value="Unassembled WGS sequence"/>
</dbReference>
<feature type="compositionally biased region" description="Basic and acidic residues" evidence="2">
    <location>
        <begin position="1"/>
        <end position="12"/>
    </location>
</feature>
<protein>
    <submittedName>
        <fullName evidence="4">BAG domain-containing protein</fullName>
    </submittedName>
</protein>
<feature type="region of interest" description="Disordered" evidence="2">
    <location>
        <begin position="289"/>
        <end position="335"/>
    </location>
</feature>
<feature type="compositionally biased region" description="Low complexity" evidence="2">
    <location>
        <begin position="574"/>
        <end position="590"/>
    </location>
</feature>
<feature type="compositionally biased region" description="Polar residues" evidence="2">
    <location>
        <begin position="684"/>
        <end position="696"/>
    </location>
</feature>
<sequence length="754" mass="82412">MDLEQTRTDASARRAWFRQPGPTPTTSTTLSYLPSMLVFASPVPATFSGLGALKSRRTIERPSVEEQYFQALAEEHERAASQARQRLEEARRRQRHQREVEAQLLLQQQLAAVSQVRTPQRSPYQTPRKLFGRALPPTSDVIFEFDSRDNDACDAYAEHMHRRSQAAFIERQKRAQQQDFLRSLFEEQRRTQAERVAELHRKRVEEAKAEQERRRKVQEEAEAEQARRHLAARADDEEKLRQFFQALVSAIGAAPAEPQSSDLERKNVSSPTIPLFEFVTNLTPQAIRRSSVPAPSKKAEDIPIPIRVPASAPSSPKVPERSSSPAPSVASDSSDASLNSIAQLQGKYESLRSGFTFPSNLAFAPSKGPVTPASAPTLLYNPTNAPVHAYENALTNLLTELDAVESFGDEHVRDVRRSLVKSVEAELEILEEKKRAAWRGQQETVAPTVVEPISPPAEPTLVPEPVSVSQPEADPTPRTIELGSVSTYVPTDDSSDPVSWLATRLSEAPESEDNEVKVVRENLLVSLSTPATGTLVVETQPAETQVQAGPATVDPIESEISAPQPSEPTISGMPEPSAESTSTPAESSTEPADESVPEPEVTETHTPGSLPEPTVTQLKVEQVAEQDSSSVDELSTLAPESESTLVEQMPETEVSPASPVVSEISSVGVVSEPELIAKDEETPIPTQVESTPTQPKSENESEVNAPSPIKEAASATFVHIYPDSDSDSDIDLNIDLASEIGEADKKSGDEFELI</sequence>
<dbReference type="SUPFAM" id="SSF63491">
    <property type="entry name" value="BAG domain"/>
    <property type="match status" value="1"/>
</dbReference>
<organism evidence="4 5">
    <name type="scientific">Thanatephorus cucumeris (strain AG1-IA)</name>
    <name type="common">Rice sheath blight fungus</name>
    <name type="synonym">Rhizoctonia solani</name>
    <dbReference type="NCBI Taxonomy" id="983506"/>
    <lineage>
        <taxon>Eukaryota</taxon>
        <taxon>Fungi</taxon>
        <taxon>Dikarya</taxon>
        <taxon>Basidiomycota</taxon>
        <taxon>Agaricomycotina</taxon>
        <taxon>Agaricomycetes</taxon>
        <taxon>Cantharellales</taxon>
        <taxon>Ceratobasidiaceae</taxon>
        <taxon>Rhizoctonia</taxon>
        <taxon>Rhizoctonia solani AG-1</taxon>
    </lineage>
</organism>
<evidence type="ECO:0000256" key="1">
    <source>
        <dbReference type="SAM" id="Coils"/>
    </source>
</evidence>
<keyword evidence="1" id="KW-0175">Coiled coil</keyword>
<dbReference type="AlphaFoldDB" id="L8X9P4"/>
<accession>L8X9P4</accession>
<feature type="compositionally biased region" description="Polar residues" evidence="2">
    <location>
        <begin position="614"/>
        <end position="633"/>
    </location>
</feature>
<feature type="region of interest" description="Disordered" evidence="2">
    <location>
        <begin position="451"/>
        <end position="480"/>
    </location>
</feature>
<dbReference type="OMA" id="AHATKEN"/>